<dbReference type="Proteomes" id="UP001564626">
    <property type="component" value="Unassembled WGS sequence"/>
</dbReference>
<comment type="catalytic activity">
    <reaction evidence="1">
        <text>ATP + protein L-histidine = ADP + protein N-phospho-L-histidine.</text>
        <dbReference type="EC" id="2.7.13.3"/>
    </reaction>
</comment>
<evidence type="ECO:0000256" key="10">
    <source>
        <dbReference type="ARBA" id="ARBA00022840"/>
    </source>
</evidence>
<dbReference type="CDD" id="cd18773">
    <property type="entry name" value="PDC1_HK_sensor"/>
    <property type="match status" value="1"/>
</dbReference>
<protein>
    <recommendedName>
        <fullName evidence="3">histidine kinase</fullName>
        <ecNumber evidence="3">2.7.13.3</ecNumber>
    </recommendedName>
</protein>
<evidence type="ECO:0000256" key="6">
    <source>
        <dbReference type="ARBA" id="ARBA00022679"/>
    </source>
</evidence>
<dbReference type="EC" id="2.7.13.3" evidence="3"/>
<dbReference type="EMBL" id="JBGEHV010000086">
    <property type="protein sequence ID" value="MEY8043268.1"/>
    <property type="molecule type" value="Genomic_DNA"/>
</dbReference>
<dbReference type="InterPro" id="IPR035965">
    <property type="entry name" value="PAS-like_dom_sf"/>
</dbReference>
<comment type="caution">
    <text evidence="16">The sequence shown here is derived from an EMBL/GenBank/DDBJ whole genome shotgun (WGS) entry which is preliminary data.</text>
</comment>
<dbReference type="InterPro" id="IPR029151">
    <property type="entry name" value="Sensor-like_sf"/>
</dbReference>
<keyword evidence="4" id="KW-1003">Cell membrane</keyword>
<sequence length="536" mass="56752">MSTSGRTGRGVAGWSLARQLFVLQVVVVAVVVLAGTGLAWFDAQRRTQQSAQEQVLLVARALAAQPGVRAAISGPDPSAALQPMAERVRRDTGVEFITIMSPDGIRYSHPNPARLGHRFLGHTERAAAGGVIVETYPGTLGPSVRAVVPVRGDTGRVTGLVAVGIGVHVLSAELRGQVTALVLVAVAALALGGVLTRLVGARLRRHTHDLRPAELNRMYGYHEAILHAVREGLLLISPAGRVVLCNDGAAALLPVPDAESRQVDDLGLPDELAEALRGGGRIRDEVHLTDDRVLVVNVSPVRSGGRDLGTVVTLRDHTDLQALSGELDSLRGFAEALHAQAHESANRLHTVVSLIELGRTEEAVAFATDELELAQRLTDRLVGAVGEPVLAALLLGKTAEAAERGVEVVLTEESWIEEPDIDSAGRIDPRDLVTIVGNLVDNAVEAVLDVPDPRVEVTLRGGPDGLLLRVADNGPGVDAEVVRRIFHRGWSTKRAGRGLGLALVGQRVRRHGGTIEVRADGGAVFEVRLPAAEVAR</sequence>
<evidence type="ECO:0000256" key="1">
    <source>
        <dbReference type="ARBA" id="ARBA00000085"/>
    </source>
</evidence>
<keyword evidence="11 14" id="KW-1133">Transmembrane helix</keyword>
<feature type="domain" description="Histidine kinase" evidence="15">
    <location>
        <begin position="311"/>
        <end position="533"/>
    </location>
</feature>
<evidence type="ECO:0000256" key="9">
    <source>
        <dbReference type="ARBA" id="ARBA00022777"/>
    </source>
</evidence>
<keyword evidence="10 16" id="KW-0067">ATP-binding</keyword>
<evidence type="ECO:0000256" key="7">
    <source>
        <dbReference type="ARBA" id="ARBA00022692"/>
    </source>
</evidence>
<evidence type="ECO:0000256" key="2">
    <source>
        <dbReference type="ARBA" id="ARBA00004651"/>
    </source>
</evidence>
<keyword evidence="7 14" id="KW-0812">Transmembrane</keyword>
<evidence type="ECO:0000259" key="15">
    <source>
        <dbReference type="PROSITE" id="PS50109"/>
    </source>
</evidence>
<evidence type="ECO:0000256" key="4">
    <source>
        <dbReference type="ARBA" id="ARBA00022475"/>
    </source>
</evidence>
<dbReference type="Gene3D" id="3.30.565.10">
    <property type="entry name" value="Histidine kinase-like ATPase, C-terminal domain"/>
    <property type="match status" value="1"/>
</dbReference>
<dbReference type="Pfam" id="PF02518">
    <property type="entry name" value="HATPase_c"/>
    <property type="match status" value="1"/>
</dbReference>
<name>A0ABV4CS66_9PSEU</name>
<dbReference type="SMART" id="SM00387">
    <property type="entry name" value="HATPase_c"/>
    <property type="match status" value="1"/>
</dbReference>
<accession>A0ABV4CS66</accession>
<dbReference type="SUPFAM" id="SSF55874">
    <property type="entry name" value="ATPase domain of HSP90 chaperone/DNA topoisomerase II/histidine kinase"/>
    <property type="match status" value="1"/>
</dbReference>
<organism evidence="16 17">
    <name type="scientific">Saccharopolyspora cebuensis</name>
    <dbReference type="NCBI Taxonomy" id="418759"/>
    <lineage>
        <taxon>Bacteria</taxon>
        <taxon>Bacillati</taxon>
        <taxon>Actinomycetota</taxon>
        <taxon>Actinomycetes</taxon>
        <taxon>Pseudonocardiales</taxon>
        <taxon>Pseudonocardiaceae</taxon>
        <taxon>Saccharopolyspora</taxon>
    </lineage>
</organism>
<gene>
    <name evidence="16" type="ORF">AB8O55_27985</name>
</gene>
<evidence type="ECO:0000256" key="12">
    <source>
        <dbReference type="ARBA" id="ARBA00023012"/>
    </source>
</evidence>
<keyword evidence="9" id="KW-0418">Kinase</keyword>
<dbReference type="PRINTS" id="PR00344">
    <property type="entry name" value="BCTRLSENSOR"/>
</dbReference>
<dbReference type="Pfam" id="PF17203">
    <property type="entry name" value="sCache_3_2"/>
    <property type="match status" value="1"/>
</dbReference>
<dbReference type="InterPro" id="IPR050980">
    <property type="entry name" value="2C_sensor_his_kinase"/>
</dbReference>
<proteinExistence type="predicted"/>
<feature type="transmembrane region" description="Helical" evidence="14">
    <location>
        <begin position="178"/>
        <end position="199"/>
    </location>
</feature>
<evidence type="ECO:0000256" key="8">
    <source>
        <dbReference type="ARBA" id="ARBA00022741"/>
    </source>
</evidence>
<dbReference type="SUPFAM" id="SSF103190">
    <property type="entry name" value="Sensory domain-like"/>
    <property type="match status" value="1"/>
</dbReference>
<dbReference type="GO" id="GO:0005524">
    <property type="term" value="F:ATP binding"/>
    <property type="evidence" value="ECO:0007669"/>
    <property type="project" value="UniProtKB-KW"/>
</dbReference>
<dbReference type="RefSeq" id="WP_345355038.1">
    <property type="nucleotide sequence ID" value="NZ_BAABII010000001.1"/>
</dbReference>
<evidence type="ECO:0000256" key="5">
    <source>
        <dbReference type="ARBA" id="ARBA00022553"/>
    </source>
</evidence>
<evidence type="ECO:0000313" key="17">
    <source>
        <dbReference type="Proteomes" id="UP001564626"/>
    </source>
</evidence>
<evidence type="ECO:0000256" key="3">
    <source>
        <dbReference type="ARBA" id="ARBA00012438"/>
    </source>
</evidence>
<dbReference type="PANTHER" id="PTHR44936:SF9">
    <property type="entry name" value="SENSOR PROTEIN CREC"/>
    <property type="match status" value="1"/>
</dbReference>
<evidence type="ECO:0000256" key="13">
    <source>
        <dbReference type="ARBA" id="ARBA00023136"/>
    </source>
</evidence>
<dbReference type="InterPro" id="IPR004358">
    <property type="entry name" value="Sig_transdc_His_kin-like_C"/>
</dbReference>
<dbReference type="PROSITE" id="PS50109">
    <property type="entry name" value="HIS_KIN"/>
    <property type="match status" value="1"/>
</dbReference>
<keyword evidence="6" id="KW-0808">Transferase</keyword>
<keyword evidence="12" id="KW-0902">Two-component regulatory system</keyword>
<dbReference type="InterPro" id="IPR005467">
    <property type="entry name" value="His_kinase_dom"/>
</dbReference>
<dbReference type="InterPro" id="IPR033463">
    <property type="entry name" value="sCache_3"/>
</dbReference>
<keyword evidence="8" id="KW-0547">Nucleotide-binding</keyword>
<dbReference type="PANTHER" id="PTHR44936">
    <property type="entry name" value="SENSOR PROTEIN CREC"/>
    <property type="match status" value="1"/>
</dbReference>
<dbReference type="SUPFAM" id="SSF55785">
    <property type="entry name" value="PYP-like sensor domain (PAS domain)"/>
    <property type="match status" value="1"/>
</dbReference>
<dbReference type="InterPro" id="IPR036890">
    <property type="entry name" value="HATPase_C_sf"/>
</dbReference>
<keyword evidence="13 14" id="KW-0472">Membrane</keyword>
<evidence type="ECO:0000256" key="14">
    <source>
        <dbReference type="SAM" id="Phobius"/>
    </source>
</evidence>
<evidence type="ECO:0000313" key="16">
    <source>
        <dbReference type="EMBL" id="MEY8043268.1"/>
    </source>
</evidence>
<dbReference type="InterPro" id="IPR003594">
    <property type="entry name" value="HATPase_dom"/>
</dbReference>
<dbReference type="Gene3D" id="3.30.450.20">
    <property type="entry name" value="PAS domain"/>
    <property type="match status" value="2"/>
</dbReference>
<evidence type="ECO:0000256" key="11">
    <source>
        <dbReference type="ARBA" id="ARBA00022989"/>
    </source>
</evidence>
<keyword evidence="5" id="KW-0597">Phosphoprotein</keyword>
<feature type="transmembrane region" description="Helical" evidence="14">
    <location>
        <begin position="20"/>
        <end position="41"/>
    </location>
</feature>
<keyword evidence="17" id="KW-1185">Reference proteome</keyword>
<comment type="subcellular location">
    <subcellularLocation>
        <location evidence="2">Cell membrane</location>
        <topology evidence="2">Multi-pass membrane protein</topology>
    </subcellularLocation>
</comment>
<reference evidence="16 17" key="1">
    <citation type="submission" date="2024-08" db="EMBL/GenBank/DDBJ databases">
        <title>Genome mining of Saccharopolyspora cebuensis PGLac3 from Nigerian medicinal plant.</title>
        <authorList>
            <person name="Ezeobiora C.E."/>
            <person name="Igbokwe N.H."/>
            <person name="Amin D.H."/>
            <person name="Mendie U.E."/>
        </authorList>
    </citation>
    <scope>NUCLEOTIDE SEQUENCE [LARGE SCALE GENOMIC DNA]</scope>
    <source>
        <strain evidence="16 17">PGLac3</strain>
    </source>
</reference>